<keyword evidence="6" id="KW-0540">Nuclease</keyword>
<feature type="coiled-coil region" evidence="4">
    <location>
        <begin position="446"/>
        <end position="497"/>
    </location>
</feature>
<reference evidence="7" key="1">
    <citation type="submission" date="2016-10" db="EMBL/GenBank/DDBJ databases">
        <authorList>
            <person name="Varghese N."/>
            <person name="Submissions S."/>
        </authorList>
    </citation>
    <scope>NUCLEOTIDE SEQUENCE [LARGE SCALE GENOMIC DNA]</scope>
    <source>
        <strain evidence="7">BL9</strain>
    </source>
</reference>
<evidence type="ECO:0000256" key="2">
    <source>
        <dbReference type="ARBA" id="ARBA00011322"/>
    </source>
</evidence>
<dbReference type="EMBL" id="FMVM01000011">
    <property type="protein sequence ID" value="SCY88005.1"/>
    <property type="molecule type" value="Genomic_DNA"/>
</dbReference>
<dbReference type="RefSeq" id="WP_090921918.1">
    <property type="nucleotide sequence ID" value="NZ_FMVM01000011.1"/>
</dbReference>
<dbReference type="Gene3D" id="3.40.50.300">
    <property type="entry name" value="P-loop containing nucleotide triphosphate hydrolases"/>
    <property type="match status" value="2"/>
</dbReference>
<keyword evidence="6" id="KW-0378">Hydrolase</keyword>
<evidence type="ECO:0000313" key="7">
    <source>
        <dbReference type="Proteomes" id="UP000198538"/>
    </source>
</evidence>
<dbReference type="Pfam" id="PF13476">
    <property type="entry name" value="AAA_23"/>
    <property type="match status" value="1"/>
</dbReference>
<dbReference type="GO" id="GO:0006302">
    <property type="term" value="P:double-strand break repair"/>
    <property type="evidence" value="ECO:0007669"/>
    <property type="project" value="InterPro"/>
</dbReference>
<dbReference type="AlphaFoldDB" id="A0A1G5JI24"/>
<protein>
    <recommendedName>
        <fullName evidence="3">Nuclease SbcCD subunit C</fullName>
    </recommendedName>
</protein>
<name>A0A1G5JI24_9BACL</name>
<feature type="coiled-coil region" evidence="4">
    <location>
        <begin position="309"/>
        <end position="352"/>
    </location>
</feature>
<comment type="similarity">
    <text evidence="1">Belongs to the SMC family. SbcC subfamily.</text>
</comment>
<gene>
    <name evidence="6" type="ORF">SAMN05720606_11173</name>
</gene>
<dbReference type="PANTHER" id="PTHR32114:SF2">
    <property type="entry name" value="ABC TRANSPORTER ABCH.3"/>
    <property type="match status" value="1"/>
</dbReference>
<dbReference type="SUPFAM" id="SSF52540">
    <property type="entry name" value="P-loop containing nucleoside triphosphate hydrolases"/>
    <property type="match status" value="2"/>
</dbReference>
<dbReference type="GO" id="GO:0016887">
    <property type="term" value="F:ATP hydrolysis activity"/>
    <property type="evidence" value="ECO:0007669"/>
    <property type="project" value="InterPro"/>
</dbReference>
<dbReference type="InterPro" id="IPR027417">
    <property type="entry name" value="P-loop_NTPase"/>
</dbReference>
<dbReference type="Proteomes" id="UP000198538">
    <property type="component" value="Unassembled WGS sequence"/>
</dbReference>
<sequence length="936" mass="110378">MYLSKVKIKNFRGYGENESSSDRCFVYDELDSPLVIFHGYNGFGKTSFFEAVEWCLTDNVYRLEKFYQEKTYQANELKRSHYLKFYHPKHGNIERREIFVELLFTNGLRIVRKSTNNVLRTTERDTSYLSKVYMGTSDLVEVTNELVLHQFILETKDKEAFFHTHMLGQESISDFLRNNSPAKRRDIFMHLLQEEELNNAYQSLSKYQAKNNSLTIKYSELSKIIQNLQNFKIGITDFMKKLNFEDMAHYIRAINEDYNKIKLILSRSDIKDLEYNFSLLMIESNIGLNNCIKYLQTVSVEHQRVSLFRNDLNSKYEELLRLSKRFERASLLEEAKKHLQRSEAANRIKRENSNLLMKESDEINRQIITTETGVKSIQNKKESLADYKNVFTLLSRFISNFDVNIQFWKEWSEEEEKWNKFILDFSSELNINSKTLEIEDINKEWFREVEERSKNLQRRKKQLKENLEAIISQKDSVSQLNKQYQEALNHVKKMVNENFLSIDKCPVCLNDDFSNSKYTSLEGWEDSSTTAEKLVLIIDSTFSAGNEQIALINSREKKVNDNIRALDYQFLKEVTEPLNLRLESIMTKFKQQYDDVEKQLNKDLNTYSELKSSLILKNNDIKIQINRIQESLISLFGSEVKLEELEASSLDDIISKSEEWFTLNQSLLGFSSNLTFSEIESELTMLREQYLNGKDYAIVKKNMESIKSKFVVIDDLIGSMKEILNKKLPDEYEAVMIRYEKLEEVIKQYNDEKLQIDYYRTEVNKWHGKLLGKQRQIVKERLENHPIISWVYETINPHPFHKRLHITNTERGTNFIGETQLEDKVDLYLDQIFSAAQLNILALSIFLGLGLTQRYSQLQQLFMDDPIQSMDDVNILAFIDVLRAIMDSRYSNKHIVVSTHDENFAQLLSIKMRNRKMVQYRIVGYTEEGPQIEKIQ</sequence>
<dbReference type="InterPro" id="IPR038729">
    <property type="entry name" value="Rad50/SbcC_AAA"/>
</dbReference>
<evidence type="ECO:0000256" key="3">
    <source>
        <dbReference type="ARBA" id="ARBA00013368"/>
    </source>
</evidence>
<dbReference type="STRING" id="582692.SAMN05720606_11173"/>
<proteinExistence type="inferred from homology"/>
<dbReference type="PANTHER" id="PTHR32114">
    <property type="entry name" value="ABC TRANSPORTER ABCH.3"/>
    <property type="match status" value="1"/>
</dbReference>
<comment type="subunit">
    <text evidence="2">Heterodimer of SbcC and SbcD.</text>
</comment>
<evidence type="ECO:0000313" key="6">
    <source>
        <dbReference type="EMBL" id="SCY88005.1"/>
    </source>
</evidence>
<organism evidence="6 7">
    <name type="scientific">Paenibacillus polysaccharolyticus</name>
    <dbReference type="NCBI Taxonomy" id="582692"/>
    <lineage>
        <taxon>Bacteria</taxon>
        <taxon>Bacillati</taxon>
        <taxon>Bacillota</taxon>
        <taxon>Bacilli</taxon>
        <taxon>Bacillales</taxon>
        <taxon>Paenibacillaceae</taxon>
        <taxon>Paenibacillus</taxon>
    </lineage>
</organism>
<keyword evidence="6" id="KW-0269">Exonuclease</keyword>
<evidence type="ECO:0000256" key="1">
    <source>
        <dbReference type="ARBA" id="ARBA00006930"/>
    </source>
</evidence>
<evidence type="ECO:0000259" key="5">
    <source>
        <dbReference type="Pfam" id="PF13476"/>
    </source>
</evidence>
<keyword evidence="4" id="KW-0175">Coiled coil</keyword>
<evidence type="ECO:0000256" key="4">
    <source>
        <dbReference type="SAM" id="Coils"/>
    </source>
</evidence>
<dbReference type="GO" id="GO:0004527">
    <property type="term" value="F:exonuclease activity"/>
    <property type="evidence" value="ECO:0007669"/>
    <property type="project" value="UniProtKB-KW"/>
</dbReference>
<keyword evidence="7" id="KW-1185">Reference proteome</keyword>
<accession>A0A1G5JI24</accession>
<feature type="domain" description="Rad50/SbcC-type AAA" evidence="5">
    <location>
        <begin position="5"/>
        <end position="229"/>
    </location>
</feature>